<evidence type="ECO:0000256" key="1">
    <source>
        <dbReference type="SAM" id="MobiDB-lite"/>
    </source>
</evidence>
<feature type="region of interest" description="Disordered" evidence="1">
    <location>
        <begin position="65"/>
        <end position="98"/>
    </location>
</feature>
<accession>A0A1C7LVR6</accession>
<reference evidence="2 3" key="1">
    <citation type="submission" date="2016-03" db="EMBL/GenBank/DDBJ databases">
        <title>Whole genome sequencing of Grifola frondosa 9006-11.</title>
        <authorList>
            <person name="Min B."/>
            <person name="Park H."/>
            <person name="Kim J.-G."/>
            <person name="Cho H."/>
            <person name="Oh Y.-L."/>
            <person name="Kong W.-S."/>
            <person name="Choi I.-G."/>
        </authorList>
    </citation>
    <scope>NUCLEOTIDE SEQUENCE [LARGE SCALE GENOMIC DNA]</scope>
    <source>
        <strain evidence="2 3">9006-11</strain>
    </source>
</reference>
<dbReference type="AlphaFoldDB" id="A0A1C7LVR6"/>
<name>A0A1C7LVR6_GRIFR</name>
<dbReference type="OrthoDB" id="2526979at2759"/>
<dbReference type="EMBL" id="LUGG01000019">
    <property type="protein sequence ID" value="OBZ68790.1"/>
    <property type="molecule type" value="Genomic_DNA"/>
</dbReference>
<proteinExistence type="predicted"/>
<dbReference type="OMA" id="HIATQEP"/>
<sequence length="336" mass="36129">MSTVVCRTREVSYLEQHAPYRGGYRSAPHHTLNCVAASSDLGCASACAASLNCLQTTMPVVSGAKNNPTSISSPSTCIPEKNTPSTNEQPSEPLPRAEEWADSVRVSRILHSRAKSAAHAGPMVATQAYQRVRAWSTAEQPRSTRDGAPRPRMLSSVAFPTKAPVHLHIATQEPVGAFTPTSCPRQSLQSLLAHKLPPARWLRKRTQSNVDAPVGASPSSLTPLSIPSSPTLPSICRTPSSYTASEYFPTAPSSAGPATPVHTFATLPTRKLEPPSLHPVLESLERSSRFRVQTACATCGKSGTNFPCCPRCGELWCSRVCRLKRGDGKRHICVKT</sequence>
<feature type="compositionally biased region" description="Low complexity" evidence="1">
    <location>
        <begin position="68"/>
        <end position="79"/>
    </location>
</feature>
<keyword evidence="3" id="KW-1185">Reference proteome</keyword>
<protein>
    <submittedName>
        <fullName evidence="2">Uncharacterized protein</fullName>
    </submittedName>
</protein>
<organism evidence="2 3">
    <name type="scientific">Grifola frondosa</name>
    <name type="common">Maitake</name>
    <name type="synonym">Polyporus frondosus</name>
    <dbReference type="NCBI Taxonomy" id="5627"/>
    <lineage>
        <taxon>Eukaryota</taxon>
        <taxon>Fungi</taxon>
        <taxon>Dikarya</taxon>
        <taxon>Basidiomycota</taxon>
        <taxon>Agaricomycotina</taxon>
        <taxon>Agaricomycetes</taxon>
        <taxon>Polyporales</taxon>
        <taxon>Grifolaceae</taxon>
        <taxon>Grifola</taxon>
    </lineage>
</organism>
<dbReference type="Proteomes" id="UP000092993">
    <property type="component" value="Unassembled WGS sequence"/>
</dbReference>
<evidence type="ECO:0000313" key="2">
    <source>
        <dbReference type="EMBL" id="OBZ68790.1"/>
    </source>
</evidence>
<gene>
    <name evidence="2" type="ORF">A0H81_11361</name>
</gene>
<evidence type="ECO:0000313" key="3">
    <source>
        <dbReference type="Proteomes" id="UP000092993"/>
    </source>
</evidence>
<comment type="caution">
    <text evidence="2">The sequence shown here is derived from an EMBL/GenBank/DDBJ whole genome shotgun (WGS) entry which is preliminary data.</text>
</comment>